<evidence type="ECO:0000313" key="1">
    <source>
        <dbReference type="EMBL" id="KAK3065096.1"/>
    </source>
</evidence>
<dbReference type="EMBL" id="JAWDJW010006364">
    <property type="protein sequence ID" value="KAK3065096.1"/>
    <property type="molecule type" value="Genomic_DNA"/>
</dbReference>
<protein>
    <submittedName>
        <fullName evidence="1">Uncharacterized protein</fullName>
    </submittedName>
</protein>
<dbReference type="Proteomes" id="UP001186974">
    <property type="component" value="Unassembled WGS sequence"/>
</dbReference>
<comment type="caution">
    <text evidence="1">The sequence shown here is derived from an EMBL/GenBank/DDBJ whole genome shotgun (WGS) entry which is preliminary data.</text>
</comment>
<reference evidence="1" key="1">
    <citation type="submission" date="2024-09" db="EMBL/GenBank/DDBJ databases">
        <title>Black Yeasts Isolated from many extreme environments.</title>
        <authorList>
            <person name="Coleine C."/>
            <person name="Stajich J.E."/>
            <person name="Selbmann L."/>
        </authorList>
    </citation>
    <scope>NUCLEOTIDE SEQUENCE</scope>
    <source>
        <strain evidence="1">CCFEE 5737</strain>
    </source>
</reference>
<name>A0ACC3DCF5_9PEZI</name>
<gene>
    <name evidence="1" type="ORF">LTS18_010803</name>
</gene>
<organism evidence="1 2">
    <name type="scientific">Coniosporium uncinatum</name>
    <dbReference type="NCBI Taxonomy" id="93489"/>
    <lineage>
        <taxon>Eukaryota</taxon>
        <taxon>Fungi</taxon>
        <taxon>Dikarya</taxon>
        <taxon>Ascomycota</taxon>
        <taxon>Pezizomycotina</taxon>
        <taxon>Dothideomycetes</taxon>
        <taxon>Dothideomycetes incertae sedis</taxon>
        <taxon>Coniosporium</taxon>
    </lineage>
</organism>
<evidence type="ECO:0000313" key="2">
    <source>
        <dbReference type="Proteomes" id="UP001186974"/>
    </source>
</evidence>
<accession>A0ACC3DCF5</accession>
<keyword evidence="2" id="KW-1185">Reference proteome</keyword>
<sequence length="463" mass="50092">MENMKDVKLHSTAVDVGLTVSLGEGTAVANVHEDYKVYKRRFIGWSLLTIMSILATWSWILFAPVSPYVAEYFNTSLATVNWFSTGWLFAYLAGDLPASYAMRRGSKFSLMMGASLTFPGIWLRYGGSHIGNIGLCMFGQMICGFSAPFILNLPVLYSNEWFSPRTRVSATTIPSMANVFGGFLAGFVQPAWVQAPADLTKALLYFAIIQSAFSLAVFFIPRVPPSPPSPAVVVPEIKVKEEFRWTFRSPEAMIIIISFCLTCGVFNSFSTLYFQILLPYGVSAGTAGVGSALLAATGLGSALILGPLADITKKHLLIMKACSSLLAILNIVFIFVPGTQNVGLCYGITALISLFQTGSLPVVLEFLVEIHYPHGCEVPVSLMWGGGNTLGGVFIIAMSYMTDSSGTLRPALILQAVLVCSASVLTLSLGWFGRSEQVKLKRWQVDVDFKEAQAEAHTSGVGA</sequence>
<proteinExistence type="predicted"/>